<evidence type="ECO:0000313" key="3">
    <source>
        <dbReference type="EMBL" id="KAK0597403.1"/>
    </source>
</evidence>
<feature type="compositionally biased region" description="Polar residues" evidence="1">
    <location>
        <begin position="337"/>
        <end position="349"/>
    </location>
</feature>
<feature type="compositionally biased region" description="Basic and acidic residues" evidence="1">
    <location>
        <begin position="242"/>
        <end position="253"/>
    </location>
</feature>
<dbReference type="InterPro" id="IPR039326">
    <property type="entry name" value="Patronus"/>
</dbReference>
<dbReference type="PANTHER" id="PTHR35125">
    <property type="entry name" value="NEURON NAVIGATOR 1-LIKE-RELATED"/>
    <property type="match status" value="1"/>
</dbReference>
<sequence length="613" mass="67878">MFGEKADGSSWVGEDEDVLSLANDHDNYEEKIEGDTQLIKENGRGGAAESVEIHNRRFGAAIMMIGVVLLVGYMMFSNKRASSTSSYSKQMKDYLNVKFKETGHSNMYFPQSFHMIDGADLLEVEYVEQEEDLLVQRSHQVSRISTAAEMQMPMKMMAEINAMTRLWMTGIESSRSGSFDGERHVIVSCLIGASAGGKNIVAKAPRKGALSGRKPLGDLSNSIQPTPNQSIKKQNSSMFSFTEKEKLTFDGNKKKTSGRKALSDTSNSRKQQLNEAPKKNLSTKNIDLKTFSMESQVGNLIQDQNVHFKGASAGVKNIVAKAPRKEALSRRKPLGDLSNSIQPTPNWSIKKQNSSMFSFTEKETGASKLTFDGNKRKTSGRKALSDTSNSRKQQPNESPKKNLSTKVIVVAEEDLDAICEEDFPMQQSASSSQVAMDDLLSEDEFPWKHEEFSDYDSPPPCRSSPKSPNHFMMWEEDTVDDFDIINHVVSLTKENCDINSILRIALVEKSLNRLTGNNSEQQMQRVGFGFMMGSGSNGHQSQESLAANAAVSASNKSNSSECEEEVVSLMVKALCVLSLGLQMYLKEVFLLDSVGYLSVNGLDLAWWTSPLRS</sequence>
<comment type="caution">
    <text evidence="3">The sequence shown here is derived from an EMBL/GenBank/DDBJ whole genome shotgun (WGS) entry which is preliminary data.</text>
</comment>
<keyword evidence="4" id="KW-1185">Reference proteome</keyword>
<name>A0AA39VZX6_ACESA</name>
<accession>A0AA39VZX6</accession>
<gene>
    <name evidence="3" type="ORF">LWI29_024944</name>
</gene>
<reference evidence="3" key="2">
    <citation type="submission" date="2023-06" db="EMBL/GenBank/DDBJ databases">
        <authorList>
            <person name="Swenson N.G."/>
            <person name="Wegrzyn J.L."/>
            <person name="Mcevoy S.L."/>
        </authorList>
    </citation>
    <scope>NUCLEOTIDE SEQUENCE</scope>
    <source>
        <strain evidence="3">NS2018</strain>
        <tissue evidence="3">Leaf</tissue>
    </source>
</reference>
<feature type="region of interest" description="Disordered" evidence="1">
    <location>
        <begin position="368"/>
        <end position="405"/>
    </location>
</feature>
<evidence type="ECO:0000256" key="1">
    <source>
        <dbReference type="SAM" id="MobiDB-lite"/>
    </source>
</evidence>
<keyword evidence="2" id="KW-1133">Transmembrane helix</keyword>
<evidence type="ECO:0000256" key="2">
    <source>
        <dbReference type="SAM" id="Phobius"/>
    </source>
</evidence>
<protein>
    <submittedName>
        <fullName evidence="3">Uncharacterized protein</fullName>
    </submittedName>
</protein>
<feature type="transmembrane region" description="Helical" evidence="2">
    <location>
        <begin position="58"/>
        <end position="76"/>
    </location>
</feature>
<feature type="region of interest" description="Disordered" evidence="1">
    <location>
        <begin position="324"/>
        <end position="349"/>
    </location>
</feature>
<dbReference type="Proteomes" id="UP001168877">
    <property type="component" value="Unassembled WGS sequence"/>
</dbReference>
<feature type="compositionally biased region" description="Polar residues" evidence="1">
    <location>
        <begin position="385"/>
        <end position="405"/>
    </location>
</feature>
<keyword evidence="2" id="KW-0812">Transmembrane</keyword>
<organism evidence="3 4">
    <name type="scientific">Acer saccharum</name>
    <name type="common">Sugar maple</name>
    <dbReference type="NCBI Taxonomy" id="4024"/>
    <lineage>
        <taxon>Eukaryota</taxon>
        <taxon>Viridiplantae</taxon>
        <taxon>Streptophyta</taxon>
        <taxon>Embryophyta</taxon>
        <taxon>Tracheophyta</taxon>
        <taxon>Spermatophyta</taxon>
        <taxon>Magnoliopsida</taxon>
        <taxon>eudicotyledons</taxon>
        <taxon>Gunneridae</taxon>
        <taxon>Pentapetalae</taxon>
        <taxon>rosids</taxon>
        <taxon>malvids</taxon>
        <taxon>Sapindales</taxon>
        <taxon>Sapindaceae</taxon>
        <taxon>Hippocastanoideae</taxon>
        <taxon>Acereae</taxon>
        <taxon>Acer</taxon>
    </lineage>
</organism>
<dbReference type="GO" id="GO:0007346">
    <property type="term" value="P:regulation of mitotic cell cycle"/>
    <property type="evidence" value="ECO:0007669"/>
    <property type="project" value="InterPro"/>
</dbReference>
<evidence type="ECO:0000313" key="4">
    <source>
        <dbReference type="Proteomes" id="UP001168877"/>
    </source>
</evidence>
<feature type="compositionally biased region" description="Polar residues" evidence="1">
    <location>
        <begin position="263"/>
        <end position="278"/>
    </location>
</feature>
<feature type="compositionally biased region" description="Polar residues" evidence="1">
    <location>
        <begin position="219"/>
        <end position="240"/>
    </location>
</feature>
<reference evidence="3" key="1">
    <citation type="journal article" date="2022" name="Plant J.">
        <title>Strategies of tolerance reflected in two North American maple genomes.</title>
        <authorList>
            <person name="McEvoy S.L."/>
            <person name="Sezen U.U."/>
            <person name="Trouern-Trend A."/>
            <person name="McMahon S.M."/>
            <person name="Schaberg P.G."/>
            <person name="Yang J."/>
            <person name="Wegrzyn J.L."/>
            <person name="Swenson N.G."/>
        </authorList>
    </citation>
    <scope>NUCLEOTIDE SEQUENCE</scope>
    <source>
        <strain evidence="3">NS2018</strain>
    </source>
</reference>
<dbReference type="PANTHER" id="PTHR35125:SF2">
    <property type="entry name" value="PROTEIN PATRONUS 2-LIKE"/>
    <property type="match status" value="1"/>
</dbReference>
<dbReference type="AlphaFoldDB" id="A0AA39VZX6"/>
<feature type="region of interest" description="Disordered" evidence="1">
    <location>
        <begin position="211"/>
        <end position="278"/>
    </location>
</feature>
<dbReference type="EMBL" id="JAUESC010000004">
    <property type="protein sequence ID" value="KAK0597403.1"/>
    <property type="molecule type" value="Genomic_DNA"/>
</dbReference>
<proteinExistence type="predicted"/>
<keyword evidence="2" id="KW-0472">Membrane</keyword>